<evidence type="ECO:0000313" key="1">
    <source>
        <dbReference type="EMBL" id="AFU97678.1"/>
    </source>
</evidence>
<accession>K4KI99</accession>
<evidence type="ECO:0000313" key="2">
    <source>
        <dbReference type="Proteomes" id="UP000000466"/>
    </source>
</evidence>
<dbReference type="AlphaFoldDB" id="K4KI99"/>
<dbReference type="GO" id="GO:0004812">
    <property type="term" value="F:aminoacyl-tRNA ligase activity"/>
    <property type="evidence" value="ECO:0007669"/>
    <property type="project" value="UniProtKB-KW"/>
</dbReference>
<protein>
    <submittedName>
        <fullName evidence="1">Tryptophanyl-tRNA synthetase</fullName>
    </submittedName>
</protein>
<keyword evidence="2" id="KW-1185">Reference proteome</keyword>
<proteinExistence type="predicted"/>
<organism evidence="1 2">
    <name type="scientific">Simiduia agarivorans (strain DSM 21679 / JCM 13881 / BCRC 17597 / SA1)</name>
    <dbReference type="NCBI Taxonomy" id="1117647"/>
    <lineage>
        <taxon>Bacteria</taxon>
        <taxon>Pseudomonadati</taxon>
        <taxon>Pseudomonadota</taxon>
        <taxon>Gammaproteobacteria</taxon>
        <taxon>Cellvibrionales</taxon>
        <taxon>Cellvibrionaceae</taxon>
        <taxon>Simiduia</taxon>
    </lineage>
</organism>
<dbReference type="HOGENOM" id="CLU_2540745_0_0_6"/>
<name>K4KI99_SIMAS</name>
<reference evidence="1 2" key="1">
    <citation type="journal article" date="2013" name="Genome Announc.">
        <title>Complete genome sequence of Simiduia agarivorans SA1(T), a marine bacterium able to degrade a variety of polysaccharides.</title>
        <authorList>
            <person name="Lin S.Y."/>
            <person name="Shieh W.Y."/>
            <person name="Chen J.S."/>
            <person name="Tang S.L."/>
        </authorList>
    </citation>
    <scope>NUCLEOTIDE SEQUENCE [LARGE SCALE GENOMIC DNA]</scope>
    <source>
        <strain evidence="2">DSM 21679 / JCM 13881 / BCRC 17597 / SA1</strain>
    </source>
</reference>
<sequence>MAVIPHSQMRLARMRRSLAQALSTQDWDQIKAFDLELMDALDAASEDEQRDSTSLLAELNAIVCLYKDIVLSSELHTRRNSGL</sequence>
<dbReference type="eggNOG" id="ENOG5033KF8">
    <property type="taxonomic scope" value="Bacteria"/>
</dbReference>
<dbReference type="EMBL" id="CP003746">
    <property type="protein sequence ID" value="AFU97678.1"/>
    <property type="molecule type" value="Genomic_DNA"/>
</dbReference>
<dbReference type="STRING" id="1117647.M5M_02295"/>
<gene>
    <name evidence="1" type="ordered locus">M5M_02295</name>
</gene>
<dbReference type="RefSeq" id="WP_015045851.1">
    <property type="nucleotide sequence ID" value="NC_018868.3"/>
</dbReference>
<dbReference type="KEGG" id="saga:M5M_02295"/>
<dbReference type="Proteomes" id="UP000000466">
    <property type="component" value="Chromosome"/>
</dbReference>